<gene>
    <name evidence="2" type="ORF">PHYEVI_LOCUS11284</name>
</gene>
<dbReference type="AlphaFoldDB" id="A0A9N9U1W7"/>
<organism evidence="2 3">
    <name type="scientific">Phyllotreta striolata</name>
    <name type="common">Striped flea beetle</name>
    <name type="synonym">Crioceris striolata</name>
    <dbReference type="NCBI Taxonomy" id="444603"/>
    <lineage>
        <taxon>Eukaryota</taxon>
        <taxon>Metazoa</taxon>
        <taxon>Ecdysozoa</taxon>
        <taxon>Arthropoda</taxon>
        <taxon>Hexapoda</taxon>
        <taxon>Insecta</taxon>
        <taxon>Pterygota</taxon>
        <taxon>Neoptera</taxon>
        <taxon>Endopterygota</taxon>
        <taxon>Coleoptera</taxon>
        <taxon>Polyphaga</taxon>
        <taxon>Cucujiformia</taxon>
        <taxon>Chrysomeloidea</taxon>
        <taxon>Chrysomelidae</taxon>
        <taxon>Galerucinae</taxon>
        <taxon>Alticini</taxon>
        <taxon>Phyllotreta</taxon>
    </lineage>
</organism>
<accession>A0A9N9U1W7</accession>
<dbReference type="Proteomes" id="UP001153712">
    <property type="component" value="Chromosome 9"/>
</dbReference>
<evidence type="ECO:0000256" key="1">
    <source>
        <dbReference type="SAM" id="SignalP"/>
    </source>
</evidence>
<dbReference type="OrthoDB" id="6679589at2759"/>
<name>A0A9N9U1W7_PHYSR</name>
<keyword evidence="3" id="KW-1185">Reference proteome</keyword>
<protein>
    <recommendedName>
        <fullName evidence="4">Protein quiver</fullName>
    </recommendedName>
</protein>
<dbReference type="EMBL" id="OU900102">
    <property type="protein sequence ID" value="CAG9865038.1"/>
    <property type="molecule type" value="Genomic_DNA"/>
</dbReference>
<proteinExistence type="predicted"/>
<evidence type="ECO:0008006" key="4">
    <source>
        <dbReference type="Google" id="ProtNLM"/>
    </source>
</evidence>
<keyword evidence="1" id="KW-0732">Signal</keyword>
<reference evidence="2" key="1">
    <citation type="submission" date="2022-01" db="EMBL/GenBank/DDBJ databases">
        <authorList>
            <person name="King R."/>
        </authorList>
    </citation>
    <scope>NUCLEOTIDE SEQUENCE</scope>
</reference>
<sequence>MRTLVACAIFSVLICQAWSAFNCFDCTGGPDTNCGYILSRDMVDTCSTQCYEAYILYQNGALPLVQRRCWTKPKGTTATNFCQWFNSSQIAQNSNAKLITCSTCNSDRCNGNKNLVTRTTVKPIPGGCSK</sequence>
<feature type="chain" id="PRO_5040211108" description="Protein quiver" evidence="1">
    <location>
        <begin position="20"/>
        <end position="130"/>
    </location>
</feature>
<feature type="signal peptide" evidence="1">
    <location>
        <begin position="1"/>
        <end position="19"/>
    </location>
</feature>
<evidence type="ECO:0000313" key="3">
    <source>
        <dbReference type="Proteomes" id="UP001153712"/>
    </source>
</evidence>
<evidence type="ECO:0000313" key="2">
    <source>
        <dbReference type="EMBL" id="CAG9865038.1"/>
    </source>
</evidence>